<dbReference type="EMBL" id="JYDH01000149">
    <property type="protein sequence ID" value="KRY30144.1"/>
    <property type="molecule type" value="Genomic_DNA"/>
</dbReference>
<keyword evidence="1" id="KW-0812">Transmembrane</keyword>
<keyword evidence="1" id="KW-0472">Membrane</keyword>
<reference evidence="2 3" key="1">
    <citation type="submission" date="2015-01" db="EMBL/GenBank/DDBJ databases">
        <title>Evolution of Trichinella species and genotypes.</title>
        <authorList>
            <person name="Korhonen P.K."/>
            <person name="Edoardo P."/>
            <person name="Giuseppe L.R."/>
            <person name="Gasser R.B."/>
        </authorList>
    </citation>
    <scope>NUCLEOTIDE SEQUENCE [LARGE SCALE GENOMIC DNA]</scope>
    <source>
        <strain evidence="2">ISS3</strain>
    </source>
</reference>
<evidence type="ECO:0000313" key="3">
    <source>
        <dbReference type="Proteomes" id="UP000054776"/>
    </source>
</evidence>
<evidence type="ECO:0000313" key="2">
    <source>
        <dbReference type="EMBL" id="KRY30144.1"/>
    </source>
</evidence>
<proteinExistence type="predicted"/>
<sequence length="110" mass="12689">MFINTSVSYRMPTVRLIFSKNNHIIEFYAVHDLHYSLGISLIPSMSLFDCIFAPFLYYKNESQVQMLLESATFPEGFNLFCIAPIKITTLCNVCLYLSKYAFVQRPTSLP</sequence>
<dbReference type="Proteomes" id="UP000054776">
    <property type="component" value="Unassembled WGS sequence"/>
</dbReference>
<protein>
    <submittedName>
        <fullName evidence="2">Uncharacterized protein</fullName>
    </submittedName>
</protein>
<keyword evidence="3" id="KW-1185">Reference proteome</keyword>
<dbReference type="InParanoid" id="A0A0V1AZG1"/>
<organism evidence="2 3">
    <name type="scientific">Trichinella spiralis</name>
    <name type="common">Trichina worm</name>
    <dbReference type="NCBI Taxonomy" id="6334"/>
    <lineage>
        <taxon>Eukaryota</taxon>
        <taxon>Metazoa</taxon>
        <taxon>Ecdysozoa</taxon>
        <taxon>Nematoda</taxon>
        <taxon>Enoplea</taxon>
        <taxon>Dorylaimia</taxon>
        <taxon>Trichinellida</taxon>
        <taxon>Trichinellidae</taxon>
        <taxon>Trichinella</taxon>
    </lineage>
</organism>
<feature type="transmembrane region" description="Helical" evidence="1">
    <location>
        <begin position="35"/>
        <end position="57"/>
    </location>
</feature>
<gene>
    <name evidence="2" type="ORF">T01_2105</name>
</gene>
<accession>A0A0V1AZG1</accession>
<comment type="caution">
    <text evidence="2">The sequence shown here is derived from an EMBL/GenBank/DDBJ whole genome shotgun (WGS) entry which is preliminary data.</text>
</comment>
<dbReference type="OrthoDB" id="10541307at2759"/>
<feature type="transmembrane region" description="Helical" evidence="1">
    <location>
        <begin position="77"/>
        <end position="97"/>
    </location>
</feature>
<evidence type="ECO:0000256" key="1">
    <source>
        <dbReference type="SAM" id="Phobius"/>
    </source>
</evidence>
<dbReference type="AlphaFoldDB" id="A0A0V1AZG1"/>
<name>A0A0V1AZG1_TRISP</name>
<keyword evidence="1" id="KW-1133">Transmembrane helix</keyword>